<accession>A0ABU6MMG7</accession>
<protein>
    <submittedName>
        <fullName evidence="1">Uncharacterized protein</fullName>
    </submittedName>
</protein>
<dbReference type="RefSeq" id="WP_066271567.1">
    <property type="nucleotide sequence ID" value="NZ_JARMAB010000042.1"/>
</dbReference>
<sequence>MAGPIYNKQIRSARGKIAIWMLAEKLKIRENTLHEWLKKPLPENKKAAIYKAIHEIKNELKKNKGDY</sequence>
<organism evidence="1 2">
    <name type="scientific">Heyndrickxia acidicola</name>
    <dbReference type="NCBI Taxonomy" id="209389"/>
    <lineage>
        <taxon>Bacteria</taxon>
        <taxon>Bacillati</taxon>
        <taxon>Bacillota</taxon>
        <taxon>Bacilli</taxon>
        <taxon>Bacillales</taxon>
        <taxon>Bacillaceae</taxon>
        <taxon>Heyndrickxia</taxon>
    </lineage>
</organism>
<gene>
    <name evidence="1" type="ORF">P4T90_22895</name>
</gene>
<proteinExistence type="predicted"/>
<comment type="caution">
    <text evidence="1">The sequence shown here is derived from an EMBL/GenBank/DDBJ whole genome shotgun (WGS) entry which is preliminary data.</text>
</comment>
<name>A0ABU6MMG7_9BACI</name>
<dbReference type="EMBL" id="JARMAB010000042">
    <property type="protein sequence ID" value="MED1205886.1"/>
    <property type="molecule type" value="Genomic_DNA"/>
</dbReference>
<evidence type="ECO:0000313" key="2">
    <source>
        <dbReference type="Proteomes" id="UP001341444"/>
    </source>
</evidence>
<keyword evidence="2" id="KW-1185">Reference proteome</keyword>
<dbReference type="Proteomes" id="UP001341444">
    <property type="component" value="Unassembled WGS sequence"/>
</dbReference>
<evidence type="ECO:0000313" key="1">
    <source>
        <dbReference type="EMBL" id="MED1205886.1"/>
    </source>
</evidence>
<reference evidence="1 2" key="1">
    <citation type="submission" date="2023-03" db="EMBL/GenBank/DDBJ databases">
        <title>Bacillus Genome Sequencing.</title>
        <authorList>
            <person name="Dunlap C."/>
        </authorList>
    </citation>
    <scope>NUCLEOTIDE SEQUENCE [LARGE SCALE GENOMIC DNA]</scope>
    <source>
        <strain evidence="1 2">B-23453</strain>
    </source>
</reference>